<dbReference type="EMBL" id="PRLP01000169">
    <property type="protein sequence ID" value="PPC73948.1"/>
    <property type="molecule type" value="Genomic_DNA"/>
</dbReference>
<comment type="caution">
    <text evidence="2">The sequence shown here is derived from an EMBL/GenBank/DDBJ whole genome shotgun (WGS) entry which is preliminary data.</text>
</comment>
<sequence length="215" mass="23922">MKNLTVDLIADVMCPWCTLSLYALEQAIRQLEDEIAITLRVQPFELNPDAPAGGLPVFEHQQQKYGLSRQQVLANFAKIAAHGSKLGFTFNMEKRTHYYNTFDAHRLLQLAAASGRQQTLLHGRVSAYFTDARDVSNHRVLADVAGNAGLNDADTKAVLTSDQFAGEVRTRQEHYRQLGVQSVPTLIINDHYLVSGSQPAAGYERILRDIASRAQ</sequence>
<dbReference type="Gene3D" id="3.40.30.10">
    <property type="entry name" value="Glutaredoxin"/>
    <property type="match status" value="1"/>
</dbReference>
<evidence type="ECO:0000259" key="1">
    <source>
        <dbReference type="Pfam" id="PF01323"/>
    </source>
</evidence>
<protein>
    <submittedName>
        <fullName evidence="2">Disulfide bond formation protein DsbA</fullName>
    </submittedName>
</protein>
<reference evidence="2 3" key="1">
    <citation type="submission" date="2018-02" db="EMBL/GenBank/DDBJ databases">
        <title>novel marine gammaproteobacteria from coastal saline agro ecosystem.</title>
        <authorList>
            <person name="Krishnan R."/>
            <person name="Ramesh Kumar N."/>
        </authorList>
    </citation>
    <scope>NUCLEOTIDE SEQUENCE [LARGE SCALE GENOMIC DNA]</scope>
    <source>
        <strain evidence="2 3">228</strain>
    </source>
</reference>
<gene>
    <name evidence="2" type="ORF">C4K68_27885</name>
</gene>
<dbReference type="AlphaFoldDB" id="A0A2S5KGN3"/>
<dbReference type="PANTHER" id="PTHR13887">
    <property type="entry name" value="GLUTATHIONE S-TRANSFERASE KAPPA"/>
    <property type="match status" value="1"/>
</dbReference>
<dbReference type="InterPro" id="IPR001853">
    <property type="entry name" value="DSBA-like_thioredoxin_dom"/>
</dbReference>
<dbReference type="PANTHER" id="PTHR13887:SF41">
    <property type="entry name" value="THIOREDOXIN SUPERFAMILY PROTEIN"/>
    <property type="match status" value="1"/>
</dbReference>
<dbReference type="OrthoDB" id="5291619at2"/>
<organism evidence="2 3">
    <name type="scientific">Proteobacteria bacterium 228</name>
    <dbReference type="NCBI Taxonomy" id="2083153"/>
    <lineage>
        <taxon>Bacteria</taxon>
        <taxon>Pseudomonadati</taxon>
        <taxon>Pseudomonadota</taxon>
    </lineage>
</organism>
<feature type="domain" description="DSBA-like thioredoxin" evidence="1">
    <location>
        <begin position="5"/>
        <end position="204"/>
    </location>
</feature>
<proteinExistence type="predicted"/>
<name>A0A2S5KGN3_9PROT</name>
<dbReference type="SUPFAM" id="SSF52833">
    <property type="entry name" value="Thioredoxin-like"/>
    <property type="match status" value="1"/>
</dbReference>
<dbReference type="CDD" id="cd03024">
    <property type="entry name" value="DsbA_FrnE"/>
    <property type="match status" value="1"/>
</dbReference>
<evidence type="ECO:0000313" key="2">
    <source>
        <dbReference type="EMBL" id="PPC73948.1"/>
    </source>
</evidence>
<accession>A0A2S5KGN3</accession>
<dbReference type="Proteomes" id="UP000238196">
    <property type="component" value="Unassembled WGS sequence"/>
</dbReference>
<dbReference type="GO" id="GO:0016491">
    <property type="term" value="F:oxidoreductase activity"/>
    <property type="evidence" value="ECO:0007669"/>
    <property type="project" value="InterPro"/>
</dbReference>
<dbReference type="Pfam" id="PF01323">
    <property type="entry name" value="DSBA"/>
    <property type="match status" value="1"/>
</dbReference>
<dbReference type="InterPro" id="IPR036249">
    <property type="entry name" value="Thioredoxin-like_sf"/>
</dbReference>
<evidence type="ECO:0000313" key="3">
    <source>
        <dbReference type="Proteomes" id="UP000238196"/>
    </source>
</evidence>